<proteinExistence type="predicted"/>
<dbReference type="InterPro" id="IPR025711">
    <property type="entry name" value="PepSY"/>
</dbReference>
<gene>
    <name evidence="2" type="ORF">MED297_09121</name>
</gene>
<reference evidence="2 3" key="1">
    <citation type="submission" date="2006-02" db="EMBL/GenBank/DDBJ databases">
        <authorList>
            <person name="Pinhassi J."/>
            <person name="Pedros-Alio C."/>
            <person name="Ferriera S."/>
            <person name="Johnson J."/>
            <person name="Kravitz S."/>
            <person name="Halpern A."/>
            <person name="Remington K."/>
            <person name="Beeson K."/>
            <person name="Tran B."/>
            <person name="Rogers Y.-H."/>
            <person name="Friedman R."/>
            <person name="Venter J.C."/>
        </authorList>
    </citation>
    <scope>NUCLEOTIDE SEQUENCE [LARGE SCALE GENOMIC DNA]</scope>
    <source>
        <strain evidence="2 3">MED297</strain>
    </source>
</reference>
<dbReference type="Gene3D" id="3.10.450.40">
    <property type="match status" value="1"/>
</dbReference>
<evidence type="ECO:0000259" key="1">
    <source>
        <dbReference type="Pfam" id="PF03413"/>
    </source>
</evidence>
<dbReference type="EMBL" id="AAOE01000016">
    <property type="protein sequence ID" value="EAR08814.1"/>
    <property type="molecule type" value="Genomic_DNA"/>
</dbReference>
<dbReference type="HOGENOM" id="CLU_143489_5_0_6"/>
<evidence type="ECO:0000313" key="2">
    <source>
        <dbReference type="EMBL" id="EAR08814.1"/>
    </source>
</evidence>
<dbReference type="Proteomes" id="UP000005953">
    <property type="component" value="Unassembled WGS sequence"/>
</dbReference>
<comment type="caution">
    <text evidence="2">The sequence shown here is derived from an EMBL/GenBank/DDBJ whole genome shotgun (WGS) entry which is preliminary data.</text>
</comment>
<accession>A4BGK8</accession>
<sequence length="94" mass="10822">MTTSLQIAPSFSWADSRLSSQQINQMVERGELISVVSLQERYPALLGGRWLDIELEQEHQHWIYEFEIINEQGVVTEIEFDAVTGELLNVEVDD</sequence>
<protein>
    <recommendedName>
        <fullName evidence="1">PepSY domain-containing protein</fullName>
    </recommendedName>
</protein>
<dbReference type="AlphaFoldDB" id="A4BGK8"/>
<dbReference type="RefSeq" id="WP_008046063.1">
    <property type="nucleotide sequence ID" value="NZ_CH724152.1"/>
</dbReference>
<dbReference type="Pfam" id="PF03413">
    <property type="entry name" value="PepSY"/>
    <property type="match status" value="1"/>
</dbReference>
<organism evidence="2 3">
    <name type="scientific">Reinekea blandensis MED297</name>
    <dbReference type="NCBI Taxonomy" id="314283"/>
    <lineage>
        <taxon>Bacteria</taxon>
        <taxon>Pseudomonadati</taxon>
        <taxon>Pseudomonadota</taxon>
        <taxon>Gammaproteobacteria</taxon>
        <taxon>Oceanospirillales</taxon>
        <taxon>Saccharospirillaceae</taxon>
        <taxon>Reinekea</taxon>
    </lineage>
</organism>
<dbReference type="OrthoDB" id="6975080at2"/>
<dbReference type="STRING" id="314283.MED297_09121"/>
<feature type="domain" description="PepSY" evidence="1">
    <location>
        <begin position="46"/>
        <end position="91"/>
    </location>
</feature>
<evidence type="ECO:0000313" key="3">
    <source>
        <dbReference type="Proteomes" id="UP000005953"/>
    </source>
</evidence>
<keyword evidence="3" id="KW-1185">Reference proteome</keyword>
<name>A4BGK8_9GAMM</name>